<dbReference type="RefSeq" id="WP_128931765.1">
    <property type="nucleotide sequence ID" value="NZ_CP022221.1"/>
</dbReference>
<comment type="caution">
    <text evidence="4">The sequence shown here is derived from an EMBL/GenBank/DDBJ whole genome shotgun (WGS) entry which is preliminary data.</text>
</comment>
<organism evidence="4 7">
    <name type="scientific">Bradyrhizobium zhanjiangense</name>
    <dbReference type="NCBI Taxonomy" id="1325107"/>
    <lineage>
        <taxon>Bacteria</taxon>
        <taxon>Pseudomonadati</taxon>
        <taxon>Pseudomonadota</taxon>
        <taxon>Alphaproteobacteria</taxon>
        <taxon>Hyphomicrobiales</taxon>
        <taxon>Nitrobacteraceae</taxon>
        <taxon>Bradyrhizobium</taxon>
    </lineage>
</organism>
<evidence type="ECO:0000313" key="5">
    <source>
        <dbReference type="Proteomes" id="UP000289946"/>
    </source>
</evidence>
<accession>A0A4Q0SVN6</accession>
<accession>A0A4Q0QCN2</accession>
<dbReference type="AlphaFoldDB" id="A0A4Q0SVN6"/>
<evidence type="ECO:0000313" key="4">
    <source>
        <dbReference type="EMBL" id="RXH42136.1"/>
    </source>
</evidence>
<evidence type="ECO:0000313" key="2">
    <source>
        <dbReference type="EMBL" id="RXG87247.1"/>
    </source>
</evidence>
<gene>
    <name evidence="2" type="ORF">EAS61_31640</name>
    <name evidence="3" type="ORF">EAS62_26960</name>
    <name evidence="4" type="ORF">XH94_03670</name>
</gene>
<proteinExistence type="predicted"/>
<dbReference type="EMBL" id="LBJM01000009">
    <property type="protein sequence ID" value="RXH42136.1"/>
    <property type="molecule type" value="Genomic_DNA"/>
</dbReference>
<keyword evidence="5" id="KW-1185">Reference proteome</keyword>
<sequence>MYNRINGSSYFQSSDFAETDEQMDADIFADAFANMRLAESGSSGSASSATRPYSLASTPPIIEFKDRQSFRKAAEAYHGDEIMYIADNPQEYSDFVSGKARRTAEVAKDYGRTRDSEKARYFSYQLGNKSVGLLRTEGGDSMTEFDVKRFKKLFPGRDGTTSTVDLQVVHPLVENAGDILLEHQLRLDGKQPLLNLRPANSEARARAAKMGFVEVDADNMVLDPAKSDKWVRNSDGEWQRKGTAALYLSKADDSEGSDTEISASPSTYDYEDDFM</sequence>
<evidence type="ECO:0000256" key="1">
    <source>
        <dbReference type="SAM" id="MobiDB-lite"/>
    </source>
</evidence>
<reference evidence="4 7" key="1">
    <citation type="submission" date="2015-04" db="EMBL/GenBank/DDBJ databases">
        <title>Comparative genomics of rhizobia nodulating Arachis hypogaea in China.</title>
        <authorList>
            <person name="Li Y."/>
        </authorList>
    </citation>
    <scope>NUCLEOTIDE SEQUENCE [LARGE SCALE GENOMIC DNA]</scope>
    <source>
        <strain evidence="4 7">CCBAU 51787</strain>
    </source>
</reference>
<dbReference type="EMBL" id="RDRA01000016">
    <property type="protein sequence ID" value="RXG90692.1"/>
    <property type="molecule type" value="Genomic_DNA"/>
</dbReference>
<dbReference type="Proteomes" id="UP000289946">
    <property type="component" value="Unassembled WGS sequence"/>
</dbReference>
<evidence type="ECO:0000313" key="7">
    <source>
        <dbReference type="Proteomes" id="UP000290565"/>
    </source>
</evidence>
<dbReference type="Proteomes" id="UP000290565">
    <property type="component" value="Unassembled WGS sequence"/>
</dbReference>
<evidence type="ECO:0000313" key="6">
    <source>
        <dbReference type="Proteomes" id="UP000290174"/>
    </source>
</evidence>
<dbReference type="Proteomes" id="UP000290174">
    <property type="component" value="Unassembled WGS sequence"/>
</dbReference>
<reference evidence="2 6" key="2">
    <citation type="submission" date="2018-11" db="EMBL/GenBank/DDBJ databases">
        <title>Bradyrhizobium sp. nov., isolated from effective nodules of peanut in China.</title>
        <authorList>
            <person name="Li Y."/>
        </authorList>
    </citation>
    <scope>NUCLEOTIDE SEQUENCE [LARGE SCALE GENOMIC DNA]</scope>
    <source>
        <strain evidence="2 6">CCBAU 51770</strain>
        <strain evidence="3 5">CCBAU 51781</strain>
    </source>
</reference>
<evidence type="ECO:0000313" key="3">
    <source>
        <dbReference type="EMBL" id="RXG90692.1"/>
    </source>
</evidence>
<dbReference type="EMBL" id="RKMK01000042">
    <property type="protein sequence ID" value="RXG87247.1"/>
    <property type="molecule type" value="Genomic_DNA"/>
</dbReference>
<feature type="region of interest" description="Disordered" evidence="1">
    <location>
        <begin position="249"/>
        <end position="275"/>
    </location>
</feature>
<name>A0A4Q0SVN6_9BRAD</name>
<protein>
    <submittedName>
        <fullName evidence="4">Effector protein NopP</fullName>
    </submittedName>
</protein>